<gene>
    <name evidence="4" type="ORF">GCM10011357_05340</name>
</gene>
<evidence type="ECO:0000256" key="1">
    <source>
        <dbReference type="ARBA" id="ARBA00022531"/>
    </source>
</evidence>
<dbReference type="InterPro" id="IPR015943">
    <property type="entry name" value="WD40/YVTN_repeat-like_dom_sf"/>
</dbReference>
<keyword evidence="1" id="KW-0602">Photosynthesis</keyword>
<feature type="domain" description="Photosynthesis system II assembly factor Ycf48/Hcf136-like" evidence="3">
    <location>
        <begin position="33"/>
        <end position="116"/>
    </location>
</feature>
<dbReference type="PANTHER" id="PTHR47199">
    <property type="entry name" value="PHOTOSYSTEM II STABILITY/ASSEMBLY FACTOR HCF136, CHLOROPLASTIC"/>
    <property type="match status" value="1"/>
</dbReference>
<organism evidence="4 5">
    <name type="scientific">Lacimicrobium alkaliphilum</name>
    <dbReference type="NCBI Taxonomy" id="1526571"/>
    <lineage>
        <taxon>Bacteria</taxon>
        <taxon>Pseudomonadati</taxon>
        <taxon>Pseudomonadota</taxon>
        <taxon>Gammaproteobacteria</taxon>
        <taxon>Alteromonadales</taxon>
        <taxon>Alteromonadaceae</taxon>
        <taxon>Lacimicrobium</taxon>
    </lineage>
</organism>
<dbReference type="Pfam" id="PF14870">
    <property type="entry name" value="PSII_BNR"/>
    <property type="match status" value="1"/>
</dbReference>
<dbReference type="InterPro" id="IPR028203">
    <property type="entry name" value="PSII_CF48-like_dom"/>
</dbReference>
<protein>
    <recommendedName>
        <fullName evidence="3">Photosynthesis system II assembly factor Ycf48/Hcf136-like domain-containing protein</fullName>
    </recommendedName>
</protein>
<evidence type="ECO:0000313" key="5">
    <source>
        <dbReference type="Proteomes" id="UP000614272"/>
    </source>
</evidence>
<evidence type="ECO:0000259" key="3">
    <source>
        <dbReference type="Pfam" id="PF14870"/>
    </source>
</evidence>
<dbReference type="PANTHER" id="PTHR47199:SF2">
    <property type="entry name" value="PHOTOSYSTEM II STABILITY_ASSEMBLY FACTOR HCF136, CHLOROPLASTIC"/>
    <property type="match status" value="1"/>
</dbReference>
<dbReference type="Proteomes" id="UP000614272">
    <property type="component" value="Unassembled WGS sequence"/>
</dbReference>
<proteinExistence type="predicted"/>
<dbReference type="Gene3D" id="2.130.10.10">
    <property type="entry name" value="YVTN repeat-like/Quinoprotein amine dehydrogenase"/>
    <property type="match status" value="1"/>
</dbReference>
<keyword evidence="2" id="KW-0604">Photosystem II</keyword>
<dbReference type="InterPro" id="IPR036278">
    <property type="entry name" value="Sialidase_sf"/>
</dbReference>
<keyword evidence="5" id="KW-1185">Reference proteome</keyword>
<comment type="caution">
    <text evidence="4">The sequence shown here is derived from an EMBL/GenBank/DDBJ whole genome shotgun (WGS) entry which is preliminary data.</text>
</comment>
<reference evidence="5" key="1">
    <citation type="journal article" date="2019" name="Int. J. Syst. Evol. Microbiol.">
        <title>The Global Catalogue of Microorganisms (GCM) 10K type strain sequencing project: providing services to taxonomists for standard genome sequencing and annotation.</title>
        <authorList>
            <consortium name="The Broad Institute Genomics Platform"/>
            <consortium name="The Broad Institute Genome Sequencing Center for Infectious Disease"/>
            <person name="Wu L."/>
            <person name="Ma J."/>
        </authorList>
    </citation>
    <scope>NUCLEOTIDE SEQUENCE [LARGE SCALE GENOMIC DNA]</scope>
    <source>
        <strain evidence="5">CGMCC 1.12923</strain>
    </source>
</reference>
<evidence type="ECO:0000313" key="4">
    <source>
        <dbReference type="EMBL" id="GGD52430.1"/>
    </source>
</evidence>
<sequence>MKKKLIPLFSALIFSSSSISDVRPQEAFQAPLADKSLLLDISQIGQKQQLIAVGERGHILTSADGQSWEQQEVPVNAVLTAVYARDKHIWAAGHDAVILYSGDGGESWQVQNFNPELQKPLLDVLFFDDQHGIAIGAYGLFYRTENGGQSWNKEAHISLLNEMDVEYLESLKEENMAFYESEMEAILPHLNRVSVAGDKLLLAGEAGTLAISEDQGRNWQRMDVDYYGSFFDIQQTTDGRIFAAGLRGNLFEYSDEQWLEIETGISSTLNSIVNIEGKPPLVVANKGYYLWLEDSLRVEQTDDEEALVNAVFFNNKILVVSEAGIQELTK</sequence>
<accession>A0ABQ1R238</accession>
<dbReference type="RefSeq" id="WP_099033259.1">
    <property type="nucleotide sequence ID" value="NZ_BMGJ01000002.1"/>
</dbReference>
<dbReference type="EMBL" id="BMGJ01000002">
    <property type="protein sequence ID" value="GGD52430.1"/>
    <property type="molecule type" value="Genomic_DNA"/>
</dbReference>
<name>A0ABQ1R238_9ALTE</name>
<dbReference type="SUPFAM" id="SSF50939">
    <property type="entry name" value="Sialidases"/>
    <property type="match status" value="1"/>
</dbReference>
<evidence type="ECO:0000256" key="2">
    <source>
        <dbReference type="ARBA" id="ARBA00023276"/>
    </source>
</evidence>